<feature type="non-terminal residue" evidence="1">
    <location>
        <position position="1"/>
    </location>
</feature>
<organism evidence="1">
    <name type="scientific">marine metagenome</name>
    <dbReference type="NCBI Taxonomy" id="408172"/>
    <lineage>
        <taxon>unclassified sequences</taxon>
        <taxon>metagenomes</taxon>
        <taxon>ecological metagenomes</taxon>
    </lineage>
</organism>
<evidence type="ECO:0000313" key="1">
    <source>
        <dbReference type="EMBL" id="SVB25086.1"/>
    </source>
</evidence>
<sequence>VFSCLISLPPDSERAEALYFRSDRSAHFFGLDSAYFAMNRDAATVYLQCLHSGEAAGIAAPQGGGVMSVTDELRLCKSMSLATDR</sequence>
<reference evidence="1" key="1">
    <citation type="submission" date="2018-05" db="EMBL/GenBank/DDBJ databases">
        <authorList>
            <person name="Lanie J.A."/>
            <person name="Ng W.-L."/>
            <person name="Kazmierczak K.M."/>
            <person name="Andrzejewski T.M."/>
            <person name="Davidsen T.M."/>
            <person name="Wayne K.J."/>
            <person name="Tettelin H."/>
            <person name="Glass J.I."/>
            <person name="Rusch D."/>
            <person name="Podicherti R."/>
            <person name="Tsui H.-C.T."/>
            <person name="Winkler M.E."/>
        </authorList>
    </citation>
    <scope>NUCLEOTIDE SEQUENCE</scope>
</reference>
<dbReference type="AlphaFoldDB" id="A0A382CG63"/>
<accession>A0A382CG63</accession>
<protein>
    <submittedName>
        <fullName evidence="1">Uncharacterized protein</fullName>
    </submittedName>
</protein>
<feature type="non-terminal residue" evidence="1">
    <location>
        <position position="85"/>
    </location>
</feature>
<name>A0A382CG63_9ZZZZ</name>
<dbReference type="EMBL" id="UINC01034361">
    <property type="protein sequence ID" value="SVB25086.1"/>
    <property type="molecule type" value="Genomic_DNA"/>
</dbReference>
<gene>
    <name evidence="1" type="ORF">METZ01_LOCUS177940</name>
</gene>
<proteinExistence type="predicted"/>